<protein>
    <submittedName>
        <fullName evidence="2">(rape) hypothetical protein</fullName>
    </submittedName>
</protein>
<name>A0A816Q3U1_BRANA</name>
<evidence type="ECO:0000256" key="1">
    <source>
        <dbReference type="SAM" id="MobiDB-lite"/>
    </source>
</evidence>
<feature type="region of interest" description="Disordered" evidence="1">
    <location>
        <begin position="1"/>
        <end position="32"/>
    </location>
</feature>
<sequence>ELEKQRINKSCTKSGQHQSLRKRVGKTEEKEKSKPTYIDWGLRWRETRINRKVSMKLMIIDKMSKKFLLELLKRAMVKELPTFDLDNHNAKLGPSVHMINLT</sequence>
<evidence type="ECO:0000313" key="2">
    <source>
        <dbReference type="EMBL" id="CAF2055164.1"/>
    </source>
</evidence>
<gene>
    <name evidence="2" type="ORF">DARMORV10_C06P06240.1</name>
</gene>
<reference evidence="2" key="1">
    <citation type="submission" date="2021-01" db="EMBL/GenBank/DDBJ databases">
        <authorList>
            <consortium name="Genoscope - CEA"/>
            <person name="William W."/>
        </authorList>
    </citation>
    <scope>NUCLEOTIDE SEQUENCE</scope>
</reference>
<dbReference type="AlphaFoldDB" id="A0A816Q3U1"/>
<dbReference type="Proteomes" id="UP001295469">
    <property type="component" value="Chromosome C06"/>
</dbReference>
<dbReference type="EMBL" id="HG994370">
    <property type="protein sequence ID" value="CAF2055164.1"/>
    <property type="molecule type" value="Genomic_DNA"/>
</dbReference>
<feature type="compositionally biased region" description="Polar residues" evidence="1">
    <location>
        <begin position="8"/>
        <end position="18"/>
    </location>
</feature>
<feature type="non-terminal residue" evidence="2">
    <location>
        <position position="1"/>
    </location>
</feature>
<organism evidence="2">
    <name type="scientific">Brassica napus</name>
    <name type="common">Rape</name>
    <dbReference type="NCBI Taxonomy" id="3708"/>
    <lineage>
        <taxon>Eukaryota</taxon>
        <taxon>Viridiplantae</taxon>
        <taxon>Streptophyta</taxon>
        <taxon>Embryophyta</taxon>
        <taxon>Tracheophyta</taxon>
        <taxon>Spermatophyta</taxon>
        <taxon>Magnoliopsida</taxon>
        <taxon>eudicotyledons</taxon>
        <taxon>Gunneridae</taxon>
        <taxon>Pentapetalae</taxon>
        <taxon>rosids</taxon>
        <taxon>malvids</taxon>
        <taxon>Brassicales</taxon>
        <taxon>Brassicaceae</taxon>
        <taxon>Brassiceae</taxon>
        <taxon>Brassica</taxon>
    </lineage>
</organism>
<accession>A0A816Q3U1</accession>
<proteinExistence type="predicted"/>